<dbReference type="AlphaFoldDB" id="A0ABD0TSW1"/>
<keyword evidence="1" id="KW-0472">Membrane</keyword>
<sequence>MKIDLHLKLKKTTKIQGVRIIAIIMLINLVAALRVLPKHRRHIDISENDKDTILTRILNAARQMDIKRRINAGSLQQAQNIYSALAKRKHELRNHLRQGTPGEPGEDADVDGVIMQHQPPTQEVGVDQAAVVETELMDALTKQSSALLERPYVEKKGRNDFLVMKPDIKDPFVTVIPNAIYYNIEKKCVNWLDDCSLQGIRNQLLRKVKSPF</sequence>
<dbReference type="Proteomes" id="UP001549921">
    <property type="component" value="Unassembled WGS sequence"/>
</dbReference>
<accession>A0ABD0TSW1</accession>
<proteinExistence type="predicted"/>
<organism evidence="2 3">
    <name type="scientific">Loxostege sticticalis</name>
    <name type="common">Beet webworm moth</name>
    <dbReference type="NCBI Taxonomy" id="481309"/>
    <lineage>
        <taxon>Eukaryota</taxon>
        <taxon>Metazoa</taxon>
        <taxon>Ecdysozoa</taxon>
        <taxon>Arthropoda</taxon>
        <taxon>Hexapoda</taxon>
        <taxon>Insecta</taxon>
        <taxon>Pterygota</taxon>
        <taxon>Neoptera</taxon>
        <taxon>Endopterygota</taxon>
        <taxon>Lepidoptera</taxon>
        <taxon>Glossata</taxon>
        <taxon>Ditrysia</taxon>
        <taxon>Pyraloidea</taxon>
        <taxon>Crambidae</taxon>
        <taxon>Pyraustinae</taxon>
        <taxon>Loxostege</taxon>
    </lineage>
</organism>
<name>A0ABD0TSW1_LOXSC</name>
<keyword evidence="1" id="KW-0812">Transmembrane</keyword>
<feature type="transmembrane region" description="Helical" evidence="1">
    <location>
        <begin position="20"/>
        <end position="36"/>
    </location>
</feature>
<protein>
    <submittedName>
        <fullName evidence="2">Uncharacterized protein</fullName>
    </submittedName>
</protein>
<keyword evidence="1" id="KW-1133">Transmembrane helix</keyword>
<comment type="caution">
    <text evidence="2">The sequence shown here is derived from an EMBL/GenBank/DDBJ whole genome shotgun (WGS) entry which is preliminary data.</text>
</comment>
<evidence type="ECO:0000313" key="3">
    <source>
        <dbReference type="Proteomes" id="UP001549921"/>
    </source>
</evidence>
<reference evidence="2 3" key="1">
    <citation type="submission" date="2024-06" db="EMBL/GenBank/DDBJ databases">
        <title>A chromosome-level genome assembly of beet webworm, Loxostege sticticalis.</title>
        <authorList>
            <person name="Zhang Y."/>
        </authorList>
    </citation>
    <scope>NUCLEOTIDE SEQUENCE [LARGE SCALE GENOMIC DNA]</scope>
    <source>
        <strain evidence="2">AQ028</strain>
        <tissue evidence="2">Male pupae</tissue>
    </source>
</reference>
<evidence type="ECO:0000256" key="1">
    <source>
        <dbReference type="SAM" id="Phobius"/>
    </source>
</evidence>
<evidence type="ECO:0000313" key="2">
    <source>
        <dbReference type="EMBL" id="KAL0852379.1"/>
    </source>
</evidence>
<gene>
    <name evidence="2" type="ORF">ABMA28_000576</name>
</gene>
<dbReference type="EMBL" id="JBEDNZ010000001">
    <property type="protein sequence ID" value="KAL0852379.1"/>
    <property type="molecule type" value="Genomic_DNA"/>
</dbReference>